<dbReference type="Gene3D" id="2.40.160.20">
    <property type="match status" value="1"/>
</dbReference>
<evidence type="ECO:0000259" key="3">
    <source>
        <dbReference type="Pfam" id="PF13505"/>
    </source>
</evidence>
<protein>
    <submittedName>
        <fullName evidence="4">Outer membrane beta-barrel protein</fullName>
    </submittedName>
</protein>
<dbReference type="RefSeq" id="WP_187027529.1">
    <property type="nucleotide sequence ID" value="NZ_JACRUP010000060.1"/>
</dbReference>
<evidence type="ECO:0000313" key="5">
    <source>
        <dbReference type="Proteomes" id="UP000615796"/>
    </source>
</evidence>
<evidence type="ECO:0000256" key="1">
    <source>
        <dbReference type="ARBA" id="ARBA00022729"/>
    </source>
</evidence>
<proteinExistence type="predicted"/>
<organism evidence="4 5">
    <name type="scientific">Vibrio metschnikovii</name>
    <dbReference type="NCBI Taxonomy" id="28172"/>
    <lineage>
        <taxon>Bacteria</taxon>
        <taxon>Pseudomonadati</taxon>
        <taxon>Pseudomonadota</taxon>
        <taxon>Gammaproteobacteria</taxon>
        <taxon>Vibrionales</taxon>
        <taxon>Vibrionaceae</taxon>
        <taxon>Vibrio</taxon>
    </lineage>
</organism>
<sequence length="205" mass="22264">MRLSQLLVSVIAVLGFNSVVMAQADTSEKSQKNSSLGSSYIGVDWGLFNSTKLDFSNSSIKSSSSFGDFGYNAVVGYEFNVDKSVKIGVEAEYRHFGKVSEEDEFSVKGSGVYLNIKPKFIVSYEQADAYLSLLGGIGSVNLKGNELSDGLSISKSELGYQLGVELGFIINKNINLHVGYRSTSVEIKPFDVSISSGYGGIRYYF</sequence>
<evidence type="ECO:0000313" key="4">
    <source>
        <dbReference type="EMBL" id="MBC5853479.1"/>
    </source>
</evidence>
<dbReference type="Proteomes" id="UP000615796">
    <property type="component" value="Unassembled WGS sequence"/>
</dbReference>
<dbReference type="EMBL" id="JACRUP010000060">
    <property type="protein sequence ID" value="MBC5853479.1"/>
    <property type="molecule type" value="Genomic_DNA"/>
</dbReference>
<dbReference type="InterPro" id="IPR011250">
    <property type="entry name" value="OMP/PagP_B-barrel"/>
</dbReference>
<feature type="signal peptide" evidence="2">
    <location>
        <begin position="1"/>
        <end position="22"/>
    </location>
</feature>
<keyword evidence="5" id="KW-1185">Reference proteome</keyword>
<comment type="caution">
    <text evidence="4">The sequence shown here is derived from an EMBL/GenBank/DDBJ whole genome shotgun (WGS) entry which is preliminary data.</text>
</comment>
<accession>A0A9X0RBS1</accession>
<gene>
    <name evidence="4" type="ORF">H8Q88_21680</name>
</gene>
<feature type="chain" id="PRO_5040718097" evidence="2">
    <location>
        <begin position="23"/>
        <end position="205"/>
    </location>
</feature>
<dbReference type="InterPro" id="IPR027385">
    <property type="entry name" value="Beta-barrel_OMP"/>
</dbReference>
<name>A0A9X0RBS1_VIBME</name>
<feature type="domain" description="Outer membrane protein beta-barrel" evidence="3">
    <location>
        <begin position="12"/>
        <end position="186"/>
    </location>
</feature>
<dbReference type="AlphaFoldDB" id="A0A9X0RBS1"/>
<dbReference type="SUPFAM" id="SSF56925">
    <property type="entry name" value="OMPA-like"/>
    <property type="match status" value="1"/>
</dbReference>
<dbReference type="Pfam" id="PF13505">
    <property type="entry name" value="OMP_b-brl"/>
    <property type="match status" value="1"/>
</dbReference>
<evidence type="ECO:0000256" key="2">
    <source>
        <dbReference type="SAM" id="SignalP"/>
    </source>
</evidence>
<reference evidence="4" key="1">
    <citation type="submission" date="2020-08" db="EMBL/GenBank/DDBJ databases">
        <title>Genome Sequencing and Pan-Genome Analysis of Migratory bird Vibrio Strains, Inner Mongolia.</title>
        <authorList>
            <person name="Zheng L."/>
        </authorList>
    </citation>
    <scope>NUCLEOTIDE SEQUENCE</scope>
    <source>
        <strain evidence="4">M13F</strain>
    </source>
</reference>
<keyword evidence="1 2" id="KW-0732">Signal</keyword>